<gene>
    <name evidence="1" type="ORF">AWB69_04840</name>
</gene>
<dbReference type="Proteomes" id="UP000054683">
    <property type="component" value="Unassembled WGS sequence"/>
</dbReference>
<dbReference type="AlphaFoldDB" id="A0A158HUF8"/>
<sequence>MDLLFIGAIIAFWAISFAMAIGCDKLRRTSHHRE</sequence>
<organism evidence="1 2">
    <name type="scientific">Caballeronia udeis</name>
    <dbReference type="NCBI Taxonomy" id="1232866"/>
    <lineage>
        <taxon>Bacteria</taxon>
        <taxon>Pseudomonadati</taxon>
        <taxon>Pseudomonadota</taxon>
        <taxon>Betaproteobacteria</taxon>
        <taxon>Burkholderiales</taxon>
        <taxon>Burkholderiaceae</taxon>
        <taxon>Caballeronia</taxon>
    </lineage>
</organism>
<accession>A0A158HUF8</accession>
<dbReference type="EMBL" id="FCOK02000035">
    <property type="protein sequence ID" value="SAL47995.1"/>
    <property type="molecule type" value="Genomic_DNA"/>
</dbReference>
<proteinExistence type="predicted"/>
<reference evidence="1 2" key="1">
    <citation type="submission" date="2016-01" db="EMBL/GenBank/DDBJ databases">
        <authorList>
            <person name="Oliw E.H."/>
        </authorList>
    </citation>
    <scope>NUCLEOTIDE SEQUENCE [LARGE SCALE GENOMIC DNA]</scope>
    <source>
        <strain evidence="1">LMG 27134</strain>
    </source>
</reference>
<dbReference type="RefSeq" id="WP_197500303.1">
    <property type="nucleotide sequence ID" value="NZ_FCOK02000035.1"/>
</dbReference>
<name>A0A158HUF8_9BURK</name>
<evidence type="ECO:0000313" key="2">
    <source>
        <dbReference type="Proteomes" id="UP000054683"/>
    </source>
</evidence>
<evidence type="ECO:0000313" key="1">
    <source>
        <dbReference type="EMBL" id="SAL47995.1"/>
    </source>
</evidence>
<protein>
    <submittedName>
        <fullName evidence="1">Uncharacterized protein</fullName>
    </submittedName>
</protein>